<organism evidence="2 3">
    <name type="scientific">Piscinibacter gummiphilus</name>
    <dbReference type="NCBI Taxonomy" id="946333"/>
    <lineage>
        <taxon>Bacteria</taxon>
        <taxon>Pseudomonadati</taxon>
        <taxon>Pseudomonadota</taxon>
        <taxon>Betaproteobacteria</taxon>
        <taxon>Burkholderiales</taxon>
        <taxon>Sphaerotilaceae</taxon>
        <taxon>Piscinibacter</taxon>
    </lineage>
</organism>
<dbReference type="InterPro" id="IPR050266">
    <property type="entry name" value="AB_hydrolase_sf"/>
</dbReference>
<evidence type="ECO:0000313" key="2">
    <source>
        <dbReference type="EMBL" id="WOB09701.1"/>
    </source>
</evidence>
<dbReference type="Gene3D" id="3.40.50.1820">
    <property type="entry name" value="alpha/beta hydrolase"/>
    <property type="match status" value="1"/>
</dbReference>
<reference evidence="2 3" key="1">
    <citation type="submission" date="2023-10" db="EMBL/GenBank/DDBJ databases">
        <title>Bacteria for the degradation of biodegradable plastic PBAT(Polybutylene adipate terephthalate).</title>
        <authorList>
            <person name="Weon H.-Y."/>
            <person name="Yeon J."/>
        </authorList>
    </citation>
    <scope>NUCLEOTIDE SEQUENCE [LARGE SCALE GENOMIC DNA]</scope>
    <source>
        <strain evidence="2 3">SBD 7-3</strain>
    </source>
</reference>
<dbReference type="InterPro" id="IPR000073">
    <property type="entry name" value="AB_hydrolase_1"/>
</dbReference>
<evidence type="ECO:0000313" key="3">
    <source>
        <dbReference type="Proteomes" id="UP001303946"/>
    </source>
</evidence>
<keyword evidence="2" id="KW-0378">Hydrolase</keyword>
<dbReference type="PANTHER" id="PTHR43798">
    <property type="entry name" value="MONOACYLGLYCEROL LIPASE"/>
    <property type="match status" value="1"/>
</dbReference>
<dbReference type="EMBL" id="CP136336">
    <property type="protein sequence ID" value="WOB09701.1"/>
    <property type="molecule type" value="Genomic_DNA"/>
</dbReference>
<accession>A0ABZ0D2I9</accession>
<name>A0ABZ0D2I9_9BURK</name>
<dbReference type="InterPro" id="IPR029058">
    <property type="entry name" value="AB_hydrolase_fold"/>
</dbReference>
<keyword evidence="3" id="KW-1185">Reference proteome</keyword>
<protein>
    <submittedName>
        <fullName evidence="2">Alpha/beta hydrolase</fullName>
    </submittedName>
</protein>
<dbReference type="PANTHER" id="PTHR43798:SF33">
    <property type="entry name" value="HYDROLASE, PUTATIVE (AFU_ORTHOLOGUE AFUA_2G14860)-RELATED"/>
    <property type="match status" value="1"/>
</dbReference>
<evidence type="ECO:0000259" key="1">
    <source>
        <dbReference type="Pfam" id="PF12697"/>
    </source>
</evidence>
<dbReference type="Proteomes" id="UP001303946">
    <property type="component" value="Chromosome"/>
</dbReference>
<dbReference type="GO" id="GO:0016787">
    <property type="term" value="F:hydrolase activity"/>
    <property type="evidence" value="ECO:0007669"/>
    <property type="project" value="UniProtKB-KW"/>
</dbReference>
<proteinExistence type="predicted"/>
<feature type="domain" description="AB hydrolase-1" evidence="1">
    <location>
        <begin position="34"/>
        <end position="262"/>
    </location>
</feature>
<dbReference type="SUPFAM" id="SSF53474">
    <property type="entry name" value="alpha/beta-Hydrolases"/>
    <property type="match status" value="1"/>
</dbReference>
<dbReference type="RefSeq" id="WP_294371632.1">
    <property type="nucleotide sequence ID" value="NZ_CP136336.1"/>
</dbReference>
<gene>
    <name evidence="2" type="ORF">RXV79_06465</name>
</gene>
<sequence>MSRFEPIRGGYFGIEVDGVAYRIFYEEAGQGIPLLCLHTAGADSRQWRHLLNDREVTQRFRVIAFDLPYHGRSNPPAGWWLRKYELTRRLYVGCIREVYRALELERPILLGCSIGGFVVLQLAVDHGEELRGVIGLQSVAHGIGRHNDFLHHPAIHGGEFAASYTYGLNSPLSPEEARRENWWYYAQGGPGVYAGDTAFGREFDVRAQLKDIDTRRCKVSIISGDYDYSALPDVSRQVAEAIPGAQFTLIEGLGHFPVIEDYAKLRPSLHGALEHMLEEEQSA</sequence>
<dbReference type="Pfam" id="PF12697">
    <property type="entry name" value="Abhydrolase_6"/>
    <property type="match status" value="1"/>
</dbReference>